<dbReference type="PROSITE" id="PS51257">
    <property type="entry name" value="PROKAR_LIPOPROTEIN"/>
    <property type="match status" value="1"/>
</dbReference>
<reference evidence="3" key="1">
    <citation type="submission" date="2018-06" db="EMBL/GenBank/DDBJ databases">
        <authorList>
            <person name="Zhirakovskaya E."/>
        </authorList>
    </citation>
    <scope>NUCLEOTIDE SEQUENCE</scope>
</reference>
<evidence type="ECO:0000313" key="3">
    <source>
        <dbReference type="EMBL" id="VAV91995.1"/>
    </source>
</evidence>
<feature type="transmembrane region" description="Helical" evidence="1">
    <location>
        <begin position="26"/>
        <end position="46"/>
    </location>
</feature>
<keyword evidence="1" id="KW-0812">Transmembrane</keyword>
<dbReference type="InterPro" id="IPR025588">
    <property type="entry name" value="YcxB-like_C"/>
</dbReference>
<feature type="domain" description="YcxB-like C-terminal" evidence="2">
    <location>
        <begin position="101"/>
        <end position="158"/>
    </location>
</feature>
<proteinExistence type="predicted"/>
<gene>
    <name evidence="3" type="ORF">MNBD_ALPHA08-1233</name>
</gene>
<keyword evidence="1" id="KW-0472">Membrane</keyword>
<dbReference type="AlphaFoldDB" id="A0A3B0SA84"/>
<evidence type="ECO:0000259" key="2">
    <source>
        <dbReference type="Pfam" id="PF14317"/>
    </source>
</evidence>
<evidence type="ECO:0000256" key="1">
    <source>
        <dbReference type="SAM" id="Phobius"/>
    </source>
</evidence>
<accession>A0A3B0SA84</accession>
<organism evidence="3">
    <name type="scientific">hydrothermal vent metagenome</name>
    <dbReference type="NCBI Taxonomy" id="652676"/>
    <lineage>
        <taxon>unclassified sequences</taxon>
        <taxon>metagenomes</taxon>
        <taxon>ecological metagenomes</taxon>
    </lineage>
</organism>
<sequence>MKIEYAHKAEDYIAFNKVARKGTSQLWNIAIIIGCTIAFLTLINWPTEFWNRFGQYQYAIQIGVLFLGLFLLRLFVKRRAKEKFKKEFQSSKMAKSVTINFDDEGVTSEQAHQKTIWKWAAFHKLTTDDKNIFLWFDKLQAVMIPSRAIETDKKREELTTYLEEKLGQSVTSN</sequence>
<protein>
    <recommendedName>
        <fullName evidence="2">YcxB-like C-terminal domain-containing protein</fullName>
    </recommendedName>
</protein>
<dbReference type="EMBL" id="UOEC01000094">
    <property type="protein sequence ID" value="VAV91995.1"/>
    <property type="molecule type" value="Genomic_DNA"/>
</dbReference>
<name>A0A3B0SA84_9ZZZZ</name>
<feature type="transmembrane region" description="Helical" evidence="1">
    <location>
        <begin position="58"/>
        <end position="76"/>
    </location>
</feature>
<dbReference type="Pfam" id="PF14317">
    <property type="entry name" value="YcxB"/>
    <property type="match status" value="1"/>
</dbReference>
<keyword evidence="1" id="KW-1133">Transmembrane helix</keyword>